<dbReference type="PANTHER" id="PTHR21716">
    <property type="entry name" value="TRANSMEMBRANE PROTEIN"/>
    <property type="match status" value="1"/>
</dbReference>
<dbReference type="Pfam" id="PF01594">
    <property type="entry name" value="AI-2E_transport"/>
    <property type="match status" value="1"/>
</dbReference>
<keyword evidence="5 8" id="KW-0812">Transmembrane</keyword>
<dbReference type="OrthoDB" id="106838at2"/>
<dbReference type="PANTHER" id="PTHR21716:SF67">
    <property type="entry name" value="TRANSPORT PROTEIN YDIK-RELATED"/>
    <property type="match status" value="1"/>
</dbReference>
<organism evidence="9 10">
    <name type="scientific">Photobacterium profundum 3TCK</name>
    <dbReference type="NCBI Taxonomy" id="314280"/>
    <lineage>
        <taxon>Bacteria</taxon>
        <taxon>Pseudomonadati</taxon>
        <taxon>Pseudomonadota</taxon>
        <taxon>Gammaproteobacteria</taxon>
        <taxon>Vibrionales</taxon>
        <taxon>Vibrionaceae</taxon>
        <taxon>Photobacterium</taxon>
    </lineage>
</organism>
<feature type="transmembrane region" description="Helical" evidence="8">
    <location>
        <begin position="252"/>
        <end position="279"/>
    </location>
</feature>
<dbReference type="HOGENOM" id="CLU_041771_1_1_6"/>
<evidence type="ECO:0000256" key="1">
    <source>
        <dbReference type="ARBA" id="ARBA00004651"/>
    </source>
</evidence>
<gene>
    <name evidence="9" type="ORF">P3TCK_07554</name>
</gene>
<keyword evidence="6 8" id="KW-1133">Transmembrane helix</keyword>
<dbReference type="GO" id="GO:0005886">
    <property type="term" value="C:plasma membrane"/>
    <property type="evidence" value="ECO:0007669"/>
    <property type="project" value="UniProtKB-SubCell"/>
</dbReference>
<evidence type="ECO:0000256" key="6">
    <source>
        <dbReference type="ARBA" id="ARBA00022989"/>
    </source>
</evidence>
<keyword evidence="7 8" id="KW-0472">Membrane</keyword>
<evidence type="ECO:0000256" key="2">
    <source>
        <dbReference type="ARBA" id="ARBA00009773"/>
    </source>
</evidence>
<evidence type="ECO:0000256" key="3">
    <source>
        <dbReference type="ARBA" id="ARBA00022448"/>
    </source>
</evidence>
<feature type="transmembrane region" description="Helical" evidence="8">
    <location>
        <begin position="43"/>
        <end position="62"/>
    </location>
</feature>
<comment type="subcellular location">
    <subcellularLocation>
        <location evidence="1">Cell membrane</location>
        <topology evidence="1">Multi-pass membrane protein</topology>
    </subcellularLocation>
</comment>
<evidence type="ECO:0000256" key="7">
    <source>
        <dbReference type="ARBA" id="ARBA00023136"/>
    </source>
</evidence>
<feature type="transmembrane region" description="Helical" evidence="8">
    <location>
        <begin position="74"/>
        <end position="96"/>
    </location>
</feature>
<protein>
    <submittedName>
        <fullName evidence="9">Hypothetical membrane protein</fullName>
    </submittedName>
</protein>
<dbReference type="EMBL" id="AAPH01000036">
    <property type="protein sequence ID" value="EAS41361.1"/>
    <property type="molecule type" value="Genomic_DNA"/>
</dbReference>
<comment type="caution">
    <text evidence="9">The sequence shown here is derived from an EMBL/GenBank/DDBJ whole genome shotgun (WGS) entry which is preliminary data.</text>
</comment>
<keyword evidence="3" id="KW-0813">Transport</keyword>
<feature type="transmembrane region" description="Helical" evidence="8">
    <location>
        <begin position="286"/>
        <end position="304"/>
    </location>
</feature>
<reference evidence="9 10" key="1">
    <citation type="submission" date="2006-03" db="EMBL/GenBank/DDBJ databases">
        <authorList>
            <person name="Bartlett D.H."/>
            <person name="Valle G."/>
            <person name="Lauro F.M."/>
            <person name="Vezzi A."/>
            <person name="Simonato F."/>
            <person name="Eloe E."/>
            <person name="Vitulo N."/>
            <person name="Stratton T.K."/>
            <person name="D'angelo M."/>
            <person name="Ferriera S."/>
            <person name="Johnson J."/>
            <person name="Kravitz S."/>
            <person name="Beeson K."/>
            <person name="Sutton G."/>
            <person name="Rogers Y."/>
            <person name="Friedman R."/>
            <person name="Frazier M."/>
            <person name="Venter J.C."/>
        </authorList>
    </citation>
    <scope>NUCLEOTIDE SEQUENCE [LARGE SCALE GENOMIC DNA]</scope>
    <source>
        <strain evidence="9 10">3TCK</strain>
    </source>
</reference>
<dbReference type="InterPro" id="IPR002549">
    <property type="entry name" value="AI-2E-like"/>
</dbReference>
<sequence length="368" mass="39365">MNNQTSDDKKQSQFFINNMVESAIRVGLLFILLAWSYGIVKPFLIPVLWGAIIAVALMPLTVKLENMLKGKRGLSATVIALIGILILTVPFVMFSISMVESVEGITSTISSGTLKIPGPTERIANIPIIGQQIFDVWQLFSTNLEKAFTKFLPQLTSGLAMMASVVGNSIVSILMFVISLLISAAFMANATSISKSVNTLSVRIAGAHGEEWATLCTATIRSVLLGVVGVACIQAFLVGIGVFAIGLPTAGLITILVLVFAIAQLPALLVVAPVIAYVYSIHDSTTATIFAVWTLLAGLSDNFLKPLLMGRGLDIPMPVILLGAIGGMVSSGILGLFIGPVILAIWYQLFNEWMHESAKADEQEEQEQ</sequence>
<dbReference type="RefSeq" id="WP_006229527.1">
    <property type="nucleotide sequence ID" value="NZ_CH724134.1"/>
</dbReference>
<feature type="transmembrane region" description="Helical" evidence="8">
    <location>
        <begin position="223"/>
        <end position="246"/>
    </location>
</feature>
<accession>Q1YYG1</accession>
<name>Q1YYG1_9GAMM</name>
<dbReference type="Proteomes" id="UP000003789">
    <property type="component" value="Unassembled WGS sequence"/>
</dbReference>
<dbReference type="AlphaFoldDB" id="Q1YYG1"/>
<feature type="transmembrane region" description="Helical" evidence="8">
    <location>
        <begin position="20"/>
        <end position="37"/>
    </location>
</feature>
<proteinExistence type="inferred from homology"/>
<evidence type="ECO:0000256" key="4">
    <source>
        <dbReference type="ARBA" id="ARBA00022475"/>
    </source>
</evidence>
<evidence type="ECO:0000256" key="5">
    <source>
        <dbReference type="ARBA" id="ARBA00022692"/>
    </source>
</evidence>
<evidence type="ECO:0000256" key="8">
    <source>
        <dbReference type="SAM" id="Phobius"/>
    </source>
</evidence>
<keyword evidence="4" id="KW-1003">Cell membrane</keyword>
<feature type="transmembrane region" description="Helical" evidence="8">
    <location>
        <begin position="159"/>
        <end position="186"/>
    </location>
</feature>
<comment type="similarity">
    <text evidence="2">Belongs to the autoinducer-2 exporter (AI-2E) (TC 2.A.86) family.</text>
</comment>
<evidence type="ECO:0000313" key="10">
    <source>
        <dbReference type="Proteomes" id="UP000003789"/>
    </source>
</evidence>
<evidence type="ECO:0000313" key="9">
    <source>
        <dbReference type="EMBL" id="EAS41361.1"/>
    </source>
</evidence>
<feature type="transmembrane region" description="Helical" evidence="8">
    <location>
        <begin position="319"/>
        <end position="347"/>
    </location>
</feature>